<dbReference type="Proteomes" id="UP001266305">
    <property type="component" value="Unassembled WGS sequence"/>
</dbReference>
<sequence>MGDSKEHPGSDYSSTSHMLQPRQAQDLAHPLASSFLATTAECRRLGSGWSWPISWLLPLQPTLSPATMPQVLSRGLLLQLSVITCWAEVTPMETANSEGPSVEMDGKQGSHAGPSLFAGMAALFPQGGADSVHAVLGKQPTPPAHSDLASQDLPHWLNLEMSLTHLQGCCGDGIGGCTGKCGEAQSHCVHATLRREAMKM</sequence>
<evidence type="ECO:0000313" key="3">
    <source>
        <dbReference type="Proteomes" id="UP001266305"/>
    </source>
</evidence>
<name>A0ABQ9U789_SAGOE</name>
<proteinExistence type="predicted"/>
<comment type="caution">
    <text evidence="2">The sequence shown here is derived from an EMBL/GenBank/DDBJ whole genome shotgun (WGS) entry which is preliminary data.</text>
</comment>
<dbReference type="EMBL" id="JASSZA010000015">
    <property type="protein sequence ID" value="KAK2092929.1"/>
    <property type="molecule type" value="Genomic_DNA"/>
</dbReference>
<organism evidence="2 3">
    <name type="scientific">Saguinus oedipus</name>
    <name type="common">Cotton-top tamarin</name>
    <name type="synonym">Oedipomidas oedipus</name>
    <dbReference type="NCBI Taxonomy" id="9490"/>
    <lineage>
        <taxon>Eukaryota</taxon>
        <taxon>Metazoa</taxon>
        <taxon>Chordata</taxon>
        <taxon>Craniata</taxon>
        <taxon>Vertebrata</taxon>
        <taxon>Euteleostomi</taxon>
        <taxon>Mammalia</taxon>
        <taxon>Eutheria</taxon>
        <taxon>Euarchontoglires</taxon>
        <taxon>Primates</taxon>
        <taxon>Haplorrhini</taxon>
        <taxon>Platyrrhini</taxon>
        <taxon>Cebidae</taxon>
        <taxon>Callitrichinae</taxon>
        <taxon>Saguinus</taxon>
    </lineage>
</organism>
<evidence type="ECO:0000313" key="2">
    <source>
        <dbReference type="EMBL" id="KAK2092929.1"/>
    </source>
</evidence>
<reference evidence="2 3" key="1">
    <citation type="submission" date="2023-05" db="EMBL/GenBank/DDBJ databases">
        <title>B98-5 Cell Line De Novo Hybrid Assembly: An Optical Mapping Approach.</title>
        <authorList>
            <person name="Kananen K."/>
            <person name="Auerbach J.A."/>
            <person name="Kautto E."/>
            <person name="Blachly J.S."/>
        </authorList>
    </citation>
    <scope>NUCLEOTIDE SEQUENCE [LARGE SCALE GENOMIC DNA]</scope>
    <source>
        <strain evidence="2">B95-8</strain>
        <tissue evidence="2">Cell line</tissue>
    </source>
</reference>
<accession>A0ABQ9U789</accession>
<keyword evidence="3" id="KW-1185">Reference proteome</keyword>
<gene>
    <name evidence="2" type="ORF">P7K49_029458</name>
</gene>
<feature type="region of interest" description="Disordered" evidence="1">
    <location>
        <begin position="1"/>
        <end position="23"/>
    </location>
</feature>
<evidence type="ECO:0000256" key="1">
    <source>
        <dbReference type="SAM" id="MobiDB-lite"/>
    </source>
</evidence>
<protein>
    <submittedName>
        <fullName evidence="2">Uncharacterized protein</fullName>
    </submittedName>
</protein>